<sequence>MTEERRDAMADQGRLQERGPLLGELAGVYRSYLTAVVLHGQAAADALGQNPTDLYALNALELAGPLTTGVLAERIGLSQSATTRLVDRLERAGWVRRGPDPVDRRRVVVAAVPVPEEADEKAFGPARRRMAEVFDGFGDEELRVLRRYFERAAPALRAATAETKGLGPVEP</sequence>
<organism evidence="2 3">
    <name type="scientific">Streptomyces milbemycinicus</name>
    <dbReference type="NCBI Taxonomy" id="476552"/>
    <lineage>
        <taxon>Bacteria</taxon>
        <taxon>Bacillati</taxon>
        <taxon>Actinomycetota</taxon>
        <taxon>Actinomycetes</taxon>
        <taxon>Kitasatosporales</taxon>
        <taxon>Streptomycetaceae</taxon>
        <taxon>Streptomyces</taxon>
    </lineage>
</organism>
<dbReference type="RefSeq" id="WP_358639381.1">
    <property type="nucleotide sequence ID" value="NZ_JBFACG010000030.1"/>
</dbReference>
<evidence type="ECO:0000313" key="2">
    <source>
        <dbReference type="EMBL" id="MFK4270202.1"/>
    </source>
</evidence>
<name>A0ABW8LWA4_9ACTN</name>
<dbReference type="InterPro" id="IPR036390">
    <property type="entry name" value="WH_DNA-bd_sf"/>
</dbReference>
<protein>
    <submittedName>
        <fullName evidence="2">MarR family winged helix-turn-helix transcriptional regulator</fullName>
    </submittedName>
</protein>
<dbReference type="Proteomes" id="UP001620295">
    <property type="component" value="Unassembled WGS sequence"/>
</dbReference>
<feature type="domain" description="HTH marR-type" evidence="1">
    <location>
        <begin position="18"/>
        <end position="154"/>
    </location>
</feature>
<gene>
    <name evidence="2" type="ORF">ACI2L5_35485</name>
</gene>
<dbReference type="PANTHER" id="PTHR33164:SF106">
    <property type="entry name" value="TRANSCRIPTIONAL REGULATORY PROTEIN"/>
    <property type="match status" value="1"/>
</dbReference>
<proteinExistence type="predicted"/>
<dbReference type="EMBL" id="JBJDQH010000013">
    <property type="protein sequence ID" value="MFK4270202.1"/>
    <property type="molecule type" value="Genomic_DNA"/>
</dbReference>
<dbReference type="PRINTS" id="PR00598">
    <property type="entry name" value="HTHMARR"/>
</dbReference>
<accession>A0ABW8LWA4</accession>
<dbReference type="PANTHER" id="PTHR33164">
    <property type="entry name" value="TRANSCRIPTIONAL REGULATOR, MARR FAMILY"/>
    <property type="match status" value="1"/>
</dbReference>
<evidence type="ECO:0000313" key="3">
    <source>
        <dbReference type="Proteomes" id="UP001620295"/>
    </source>
</evidence>
<dbReference type="PROSITE" id="PS50995">
    <property type="entry name" value="HTH_MARR_2"/>
    <property type="match status" value="1"/>
</dbReference>
<keyword evidence="3" id="KW-1185">Reference proteome</keyword>
<dbReference type="Gene3D" id="1.10.10.10">
    <property type="entry name" value="Winged helix-like DNA-binding domain superfamily/Winged helix DNA-binding domain"/>
    <property type="match status" value="1"/>
</dbReference>
<dbReference type="InterPro" id="IPR000835">
    <property type="entry name" value="HTH_MarR-typ"/>
</dbReference>
<dbReference type="SMART" id="SM00347">
    <property type="entry name" value="HTH_MARR"/>
    <property type="match status" value="1"/>
</dbReference>
<dbReference type="InterPro" id="IPR036388">
    <property type="entry name" value="WH-like_DNA-bd_sf"/>
</dbReference>
<reference evidence="2 3" key="1">
    <citation type="submission" date="2024-11" db="EMBL/GenBank/DDBJ databases">
        <title>The Natural Products Discovery Center: Release of the First 8490 Sequenced Strains for Exploring Actinobacteria Biosynthetic Diversity.</title>
        <authorList>
            <person name="Kalkreuter E."/>
            <person name="Kautsar S.A."/>
            <person name="Yang D."/>
            <person name="Bader C.D."/>
            <person name="Teijaro C.N."/>
            <person name="Fluegel L."/>
            <person name="Davis C.M."/>
            <person name="Simpson J.R."/>
            <person name="Lauterbach L."/>
            <person name="Steele A.D."/>
            <person name="Gui C."/>
            <person name="Meng S."/>
            <person name="Li G."/>
            <person name="Viehrig K."/>
            <person name="Ye F."/>
            <person name="Su P."/>
            <person name="Kiefer A.F."/>
            <person name="Nichols A."/>
            <person name="Cepeda A.J."/>
            <person name="Yan W."/>
            <person name="Fan B."/>
            <person name="Jiang Y."/>
            <person name="Adhikari A."/>
            <person name="Zheng C.-J."/>
            <person name="Schuster L."/>
            <person name="Cowan T.M."/>
            <person name="Smanski M.J."/>
            <person name="Chevrette M.G."/>
            <person name="De Carvalho L.P.S."/>
            <person name="Shen B."/>
        </authorList>
    </citation>
    <scope>NUCLEOTIDE SEQUENCE [LARGE SCALE GENOMIC DNA]</scope>
    <source>
        <strain evidence="2 3">NPDC020863</strain>
    </source>
</reference>
<dbReference type="SUPFAM" id="SSF46785">
    <property type="entry name" value="Winged helix' DNA-binding domain"/>
    <property type="match status" value="1"/>
</dbReference>
<evidence type="ECO:0000259" key="1">
    <source>
        <dbReference type="PROSITE" id="PS50995"/>
    </source>
</evidence>
<dbReference type="InterPro" id="IPR039422">
    <property type="entry name" value="MarR/SlyA-like"/>
</dbReference>
<comment type="caution">
    <text evidence="2">The sequence shown here is derived from an EMBL/GenBank/DDBJ whole genome shotgun (WGS) entry which is preliminary data.</text>
</comment>
<dbReference type="Pfam" id="PF12802">
    <property type="entry name" value="MarR_2"/>
    <property type="match status" value="1"/>
</dbReference>